<name>A0A918RAD0_9SPHN</name>
<protein>
    <submittedName>
        <fullName evidence="1">Uncharacterized protein</fullName>
    </submittedName>
</protein>
<dbReference type="Proteomes" id="UP000634139">
    <property type="component" value="Unassembled WGS sequence"/>
</dbReference>
<dbReference type="AlphaFoldDB" id="A0A918RAD0"/>
<evidence type="ECO:0000313" key="1">
    <source>
        <dbReference type="EMBL" id="GGZ89526.1"/>
    </source>
</evidence>
<sequence length="147" mass="15066">MNAPTNFGPSSLAPGSALGGALPGSGRAEFGQASASAMSMKWSALHDAAGVVAMLAGIAAEPMRADVRNFPAIMRDAGGWRRSMAEQGIEDLTAIMEPGMAALLAVHARGVSPAAAALALWQEFHAARAALLALTPPADSPMPRRFM</sequence>
<comment type="caution">
    <text evidence="1">The sequence shown here is derived from an EMBL/GenBank/DDBJ whole genome shotgun (WGS) entry which is preliminary data.</text>
</comment>
<evidence type="ECO:0000313" key="2">
    <source>
        <dbReference type="Proteomes" id="UP000634139"/>
    </source>
</evidence>
<dbReference type="EMBL" id="BMZD01000001">
    <property type="protein sequence ID" value="GGZ89526.1"/>
    <property type="molecule type" value="Genomic_DNA"/>
</dbReference>
<proteinExistence type="predicted"/>
<dbReference type="RefSeq" id="WP_229822101.1">
    <property type="nucleotide sequence ID" value="NZ_BMZD01000001.1"/>
</dbReference>
<reference evidence="1" key="1">
    <citation type="journal article" date="2014" name="Int. J. Syst. Evol. Microbiol.">
        <title>Complete genome sequence of Corynebacterium casei LMG S-19264T (=DSM 44701T), isolated from a smear-ripened cheese.</title>
        <authorList>
            <consortium name="US DOE Joint Genome Institute (JGI-PGF)"/>
            <person name="Walter F."/>
            <person name="Albersmeier A."/>
            <person name="Kalinowski J."/>
            <person name="Ruckert C."/>
        </authorList>
    </citation>
    <scope>NUCLEOTIDE SEQUENCE</scope>
    <source>
        <strain evidence="1">KCTC 32422</strain>
    </source>
</reference>
<reference evidence="1" key="2">
    <citation type="submission" date="2020-09" db="EMBL/GenBank/DDBJ databases">
        <authorList>
            <person name="Sun Q."/>
            <person name="Kim S."/>
        </authorList>
    </citation>
    <scope>NUCLEOTIDE SEQUENCE</scope>
    <source>
        <strain evidence="1">KCTC 32422</strain>
    </source>
</reference>
<gene>
    <name evidence="1" type="ORF">GCM10011617_05880</name>
</gene>
<accession>A0A918RAD0</accession>
<organism evidence="1 2">
    <name type="scientific">Novosphingobium arvoryzae</name>
    <dbReference type="NCBI Taxonomy" id="1256514"/>
    <lineage>
        <taxon>Bacteria</taxon>
        <taxon>Pseudomonadati</taxon>
        <taxon>Pseudomonadota</taxon>
        <taxon>Alphaproteobacteria</taxon>
        <taxon>Sphingomonadales</taxon>
        <taxon>Sphingomonadaceae</taxon>
        <taxon>Novosphingobium</taxon>
    </lineage>
</organism>
<keyword evidence="2" id="KW-1185">Reference proteome</keyword>